<dbReference type="InParanoid" id="Q5AQK8"/>
<dbReference type="eggNOG" id="ENOG502S64Q">
    <property type="taxonomic scope" value="Eukaryota"/>
</dbReference>
<sequence length="394" mass="42038">MRSVFSFLTTIGAISVGATALEASVITFGSVTQKQGLKSPDISSATLLQLLELRTKSPTTSSLQSSDEENLEFLNRLAGPPTRLFGAPAADGGLDTLLVVLEGLTDEIGRSIQAEYQDELLITEFVTGSAEDTFLDYILEARLEGIVSPESKRCSLTSDSNEGFVMSCLPANFNLTLGSGFLGQITSGESWIDNRKELVVMHIAFKGSTAYINDLKAFLSGLRSLSLNGRRVTAVALPDLNASQKLSRTRRAPEHTALDTTFSWDRDERLMIADQHAQASLSLGPVCYASNSSCNDATDTCSGHGACYEKSGGCYACLCHDTYVKTASGTERKIRWGGSACQKRDISSPFFLIMGVTVAVLLAVISAIAMIFGIGNDELPGVISAGVGTVRAQK</sequence>
<keyword evidence="5" id="KW-1185">Reference proteome</keyword>
<dbReference type="AlphaFoldDB" id="Q5AQK8"/>
<dbReference type="KEGG" id="ani:ANIA_09422"/>
<dbReference type="OrthoDB" id="5583277at2759"/>
<dbReference type="EMBL" id="BN001307">
    <property type="protein sequence ID" value="CBF84779.1"/>
    <property type="molecule type" value="Genomic_DNA"/>
</dbReference>
<name>Q5AQK8_EMENI</name>
<reference evidence="5" key="2">
    <citation type="journal article" date="2009" name="Fungal Genet. Biol.">
        <title>The 2008 update of the Aspergillus nidulans genome annotation: a community effort.</title>
        <authorList>
            <person name="Wortman J.R."/>
            <person name="Gilsenan J.M."/>
            <person name="Joardar V."/>
            <person name="Deegan J."/>
            <person name="Clutterbuck J."/>
            <person name="Andersen M.R."/>
            <person name="Archer D."/>
            <person name="Bencina M."/>
            <person name="Braus G."/>
            <person name="Coutinho P."/>
            <person name="von Dohren H."/>
            <person name="Doonan J."/>
            <person name="Driessen A.J."/>
            <person name="Durek P."/>
            <person name="Espeso E."/>
            <person name="Fekete E."/>
            <person name="Flipphi M."/>
            <person name="Estrada C.G."/>
            <person name="Geysens S."/>
            <person name="Goldman G."/>
            <person name="de Groot P.W."/>
            <person name="Hansen K."/>
            <person name="Harris S.D."/>
            <person name="Heinekamp T."/>
            <person name="Helmstaedt K."/>
            <person name="Henrissat B."/>
            <person name="Hofmann G."/>
            <person name="Homan T."/>
            <person name="Horio T."/>
            <person name="Horiuchi H."/>
            <person name="James S."/>
            <person name="Jones M."/>
            <person name="Karaffa L."/>
            <person name="Karanyi Z."/>
            <person name="Kato M."/>
            <person name="Keller N."/>
            <person name="Kelly D.E."/>
            <person name="Kiel J.A."/>
            <person name="Kim J.M."/>
            <person name="van der Klei I.J."/>
            <person name="Klis F.M."/>
            <person name="Kovalchuk A."/>
            <person name="Krasevec N."/>
            <person name="Kubicek C.P."/>
            <person name="Liu B."/>
            <person name="Maccabe A."/>
            <person name="Meyer V."/>
            <person name="Mirabito P."/>
            <person name="Miskei M."/>
            <person name="Mos M."/>
            <person name="Mullins J."/>
            <person name="Nelson D.R."/>
            <person name="Nielsen J."/>
            <person name="Oakley B.R."/>
            <person name="Osmani S.A."/>
            <person name="Pakula T."/>
            <person name="Paszewski A."/>
            <person name="Paulsen I."/>
            <person name="Pilsyk S."/>
            <person name="Pocsi I."/>
            <person name="Punt P.J."/>
            <person name="Ram A.F."/>
            <person name="Ren Q."/>
            <person name="Robellet X."/>
            <person name="Robson G."/>
            <person name="Seiboth B."/>
            <person name="van Solingen P."/>
            <person name="Specht T."/>
            <person name="Sun J."/>
            <person name="Taheri-Talesh N."/>
            <person name="Takeshita N."/>
            <person name="Ussery D."/>
            <person name="vanKuyk P.A."/>
            <person name="Visser H."/>
            <person name="van de Vondervoort P.J."/>
            <person name="de Vries R.P."/>
            <person name="Walton J."/>
            <person name="Xiang X."/>
            <person name="Xiong Y."/>
            <person name="Zeng A.P."/>
            <person name="Brandt B.W."/>
            <person name="Cornell M.J."/>
            <person name="van den Hondel C.A."/>
            <person name="Visser J."/>
            <person name="Oliver S.G."/>
            <person name="Turner G."/>
        </authorList>
    </citation>
    <scope>GENOME REANNOTATION</scope>
    <source>
        <strain evidence="5">FGSC A4 / ATCC 38163 / CBS 112.46 / NRRL 194 / M139</strain>
    </source>
</reference>
<dbReference type="GeneID" id="3684014"/>
<keyword evidence="1" id="KW-1133">Transmembrane helix</keyword>
<dbReference type="VEuPathDB" id="FungiDB:AN9422"/>
<accession>Q5AQK8</accession>
<evidence type="ECO:0000313" key="5">
    <source>
        <dbReference type="Proteomes" id="UP000000560"/>
    </source>
</evidence>
<keyword evidence="1" id="KW-0472">Membrane</keyword>
<evidence type="ECO:0000256" key="1">
    <source>
        <dbReference type="SAM" id="Phobius"/>
    </source>
</evidence>
<reference evidence="5" key="1">
    <citation type="journal article" date="2005" name="Nature">
        <title>Sequencing of Aspergillus nidulans and comparative analysis with A. fumigatus and A. oryzae.</title>
        <authorList>
            <person name="Galagan J.E."/>
            <person name="Calvo S.E."/>
            <person name="Cuomo C."/>
            <person name="Ma L.J."/>
            <person name="Wortman J.R."/>
            <person name="Batzoglou S."/>
            <person name="Lee S.I."/>
            <person name="Basturkmen M."/>
            <person name="Spevak C.C."/>
            <person name="Clutterbuck J."/>
            <person name="Kapitonov V."/>
            <person name="Jurka J."/>
            <person name="Scazzocchio C."/>
            <person name="Farman M."/>
            <person name="Butler J."/>
            <person name="Purcell S."/>
            <person name="Harris S."/>
            <person name="Braus G.H."/>
            <person name="Draht O."/>
            <person name="Busch S."/>
            <person name="D'Enfert C."/>
            <person name="Bouchier C."/>
            <person name="Goldman G.H."/>
            <person name="Bell-Pedersen D."/>
            <person name="Griffiths-Jones S."/>
            <person name="Doonan J.H."/>
            <person name="Yu J."/>
            <person name="Vienken K."/>
            <person name="Pain A."/>
            <person name="Freitag M."/>
            <person name="Selker E.U."/>
            <person name="Archer D.B."/>
            <person name="Penalva M.A."/>
            <person name="Oakley B.R."/>
            <person name="Momany M."/>
            <person name="Tanaka T."/>
            <person name="Kumagai T."/>
            <person name="Asai K."/>
            <person name="Machida M."/>
            <person name="Nierman W.C."/>
            <person name="Denning D.W."/>
            <person name="Caddick M."/>
            <person name="Hynes M."/>
            <person name="Paoletti M."/>
            <person name="Fischer R."/>
            <person name="Miller B."/>
            <person name="Dyer P."/>
            <person name="Sachs M.S."/>
            <person name="Osmani S.A."/>
            <person name="Birren B.W."/>
        </authorList>
    </citation>
    <scope>NUCLEOTIDE SEQUENCE [LARGE SCALE GENOMIC DNA]</scope>
    <source>
        <strain evidence="5">FGSC A4 / ATCC 38163 / CBS 112.46 / NRRL 194 / M139</strain>
    </source>
</reference>
<feature type="signal peptide" evidence="2">
    <location>
        <begin position="1"/>
        <end position="20"/>
    </location>
</feature>
<dbReference type="STRING" id="227321.Q5AQK8"/>
<dbReference type="RefSeq" id="XP_868804.1">
    <property type="nucleotide sequence ID" value="XM_863711.2"/>
</dbReference>
<dbReference type="Pfam" id="PF12955">
    <property type="entry name" value="Vps3844_C"/>
    <property type="match status" value="1"/>
</dbReference>
<dbReference type="InterPro" id="IPR053065">
    <property type="entry name" value="Archenteron_Induction-Rel"/>
</dbReference>
<feature type="domain" description="Vacuolar sorting protein Vps3844 C-terminal" evidence="3">
    <location>
        <begin position="287"/>
        <end position="385"/>
    </location>
</feature>
<keyword evidence="2" id="KW-0732">Signal</keyword>
<dbReference type="PANTHER" id="PTHR36853:SF1">
    <property type="entry name" value="DUF3844 DOMAIN-CONTAINING PROTEIN"/>
    <property type="match status" value="1"/>
</dbReference>
<keyword evidence="1" id="KW-0812">Transmembrane</keyword>
<evidence type="ECO:0000259" key="3">
    <source>
        <dbReference type="Pfam" id="PF12955"/>
    </source>
</evidence>
<dbReference type="InterPro" id="IPR024382">
    <property type="entry name" value="Vps3844_C"/>
</dbReference>
<feature type="transmembrane region" description="Helical" evidence="1">
    <location>
        <begin position="350"/>
        <end position="374"/>
    </location>
</feature>
<gene>
    <name evidence="4" type="ORF">ANIA_09422</name>
</gene>
<dbReference type="PANTHER" id="PTHR36853">
    <property type="entry name" value="EXPRESSED PROTEIN"/>
    <property type="match status" value="1"/>
</dbReference>
<protein>
    <recommendedName>
        <fullName evidence="3">Vacuolar sorting protein Vps3844 C-terminal domain-containing protein</fullName>
    </recommendedName>
</protein>
<dbReference type="Proteomes" id="UP000000560">
    <property type="component" value="Chromosome VII"/>
</dbReference>
<organism evidence="4 5">
    <name type="scientific">Emericella nidulans (strain FGSC A4 / ATCC 38163 / CBS 112.46 / NRRL 194 / M139)</name>
    <name type="common">Aspergillus nidulans</name>
    <dbReference type="NCBI Taxonomy" id="227321"/>
    <lineage>
        <taxon>Eukaryota</taxon>
        <taxon>Fungi</taxon>
        <taxon>Dikarya</taxon>
        <taxon>Ascomycota</taxon>
        <taxon>Pezizomycotina</taxon>
        <taxon>Eurotiomycetes</taxon>
        <taxon>Eurotiomycetidae</taxon>
        <taxon>Eurotiales</taxon>
        <taxon>Aspergillaceae</taxon>
        <taxon>Aspergillus</taxon>
        <taxon>Aspergillus subgen. Nidulantes</taxon>
    </lineage>
</organism>
<evidence type="ECO:0000313" key="4">
    <source>
        <dbReference type="EMBL" id="CBF84779.1"/>
    </source>
</evidence>
<dbReference type="OMA" id="VCHASNS"/>
<dbReference type="HOGENOM" id="CLU_054960_0_0_1"/>
<feature type="chain" id="PRO_5010172051" description="Vacuolar sorting protein Vps3844 C-terminal domain-containing protein" evidence="2">
    <location>
        <begin position="21"/>
        <end position="394"/>
    </location>
</feature>
<evidence type="ECO:0000256" key="2">
    <source>
        <dbReference type="SAM" id="SignalP"/>
    </source>
</evidence>
<proteinExistence type="predicted"/>
<accession>C8VLV8</accession>